<gene>
    <name evidence="1" type="ordered locus">OCA5_c00640</name>
</gene>
<organism evidence="1 2">
    <name type="scientific">Afipia carboxidovorans (strain ATCC 49405 / DSM 1227 / KCTC 32145 / OM5)</name>
    <name type="common">Oligotropha carboxidovorans</name>
    <dbReference type="NCBI Taxonomy" id="504832"/>
    <lineage>
        <taxon>Bacteria</taxon>
        <taxon>Pseudomonadati</taxon>
        <taxon>Pseudomonadota</taxon>
        <taxon>Alphaproteobacteria</taxon>
        <taxon>Hyphomicrobiales</taxon>
        <taxon>Nitrobacteraceae</taxon>
        <taxon>Afipia</taxon>
    </lineage>
</organism>
<dbReference type="AlphaFoldDB" id="B6JCN4"/>
<keyword evidence="2" id="KW-1185">Reference proteome</keyword>
<name>B6JCN4_AFIC5</name>
<dbReference type="HOGENOM" id="CLU_094497_0_1_5"/>
<dbReference type="Gene3D" id="3.40.50.300">
    <property type="entry name" value="P-loop containing nucleotide triphosphate hydrolases"/>
    <property type="match status" value="1"/>
</dbReference>
<dbReference type="PANTHER" id="PTHR39206">
    <property type="entry name" value="SLL8004 PROTEIN"/>
    <property type="match status" value="1"/>
</dbReference>
<dbReference type="InterPro" id="IPR027417">
    <property type="entry name" value="P-loop_NTPase"/>
</dbReference>
<dbReference type="KEGG" id="oca:OCAR_4469"/>
<accession>B6JCN4</accession>
<sequence>MSAFVERPKLWIVAGPNGSGKSSLYTGSGIEDFGRSVWIINPDVLSLQISEAEKCDPDAANLAAVKRIYTWLEASIAAYRTVGVETVLSTEKYREMITDAKARGFEIRLIYVLLKTAQMNIERVRVRVAKGGHAVPEDKIVSRRDKSLAQLPWFLKAADGAWIFDNSGKAPQLIASKADGVITMDPAALPEIKAAVKRATGAASNRRLVKT</sequence>
<dbReference type="SUPFAM" id="SSF52540">
    <property type="entry name" value="P-loop containing nucleoside triphosphate hydrolases"/>
    <property type="match status" value="1"/>
</dbReference>
<dbReference type="STRING" id="504832.OCA5_c00640"/>
<protein>
    <submittedName>
        <fullName evidence="1">Uncharacterized protein</fullName>
    </submittedName>
</protein>
<dbReference type="Proteomes" id="UP000007730">
    <property type="component" value="Chromosome"/>
</dbReference>
<dbReference type="OrthoDB" id="9791543at2"/>
<dbReference type="EMBL" id="CP002826">
    <property type="protein sequence ID" value="AEI04798.1"/>
    <property type="molecule type" value="Genomic_DNA"/>
</dbReference>
<dbReference type="eggNOG" id="COG4185">
    <property type="taxonomic scope" value="Bacteria"/>
</dbReference>
<evidence type="ECO:0000313" key="2">
    <source>
        <dbReference type="Proteomes" id="UP000007730"/>
    </source>
</evidence>
<dbReference type="KEGG" id="ocg:OCA5_c00640"/>
<dbReference type="PATRIC" id="fig|504832.7.peg.68"/>
<dbReference type="RefSeq" id="WP_012561645.1">
    <property type="nucleotide sequence ID" value="NC_011386.1"/>
</dbReference>
<dbReference type="Pfam" id="PF13671">
    <property type="entry name" value="AAA_33"/>
    <property type="match status" value="1"/>
</dbReference>
<dbReference type="PANTHER" id="PTHR39206:SF1">
    <property type="entry name" value="SLL8004 PROTEIN"/>
    <property type="match status" value="1"/>
</dbReference>
<evidence type="ECO:0000313" key="1">
    <source>
        <dbReference type="EMBL" id="AEI04798.1"/>
    </source>
</evidence>
<proteinExistence type="predicted"/>
<reference evidence="1 2" key="1">
    <citation type="journal article" date="2011" name="J. Bacteriol.">
        <title>Complete genome sequences of the chemolithoautotrophic Oligotropha carboxidovorans strains OM4 and OM5.</title>
        <authorList>
            <person name="Volland S."/>
            <person name="Rachinger M."/>
            <person name="Strittmatter A."/>
            <person name="Daniel R."/>
            <person name="Gottschalk G."/>
            <person name="Meyer O."/>
        </authorList>
    </citation>
    <scope>NUCLEOTIDE SEQUENCE [LARGE SCALE GENOMIC DNA]</scope>
    <source>
        <strain evidence="2">ATCC 49405 / DSM 1227 / KCTC 32145 / OM5</strain>
    </source>
</reference>